<reference evidence="1 2" key="1">
    <citation type="submission" date="2018-08" db="EMBL/GenBank/DDBJ databases">
        <title>Genomic Encyclopedia of Type Strains, Phase III (KMG-III): the genomes of soil and plant-associated and newly described type strains.</title>
        <authorList>
            <person name="Whitman W."/>
        </authorList>
    </citation>
    <scope>NUCLEOTIDE SEQUENCE [LARGE SCALE GENOMIC DNA]</scope>
    <source>
        <strain evidence="1 2">325-5</strain>
    </source>
</reference>
<accession>A0A3D9RW40</accession>
<gene>
    <name evidence="1" type="ORF">BX611_0982</name>
</gene>
<evidence type="ECO:0000313" key="1">
    <source>
        <dbReference type="EMBL" id="REE83688.1"/>
    </source>
</evidence>
<dbReference type="EMBL" id="QTTQ01000009">
    <property type="protein sequence ID" value="REE83688.1"/>
    <property type="molecule type" value="Genomic_DNA"/>
</dbReference>
<keyword evidence="2" id="KW-1185">Reference proteome</keyword>
<dbReference type="AlphaFoldDB" id="A0A3D9RW40"/>
<proteinExistence type="predicted"/>
<dbReference type="InterPro" id="IPR018652">
    <property type="entry name" value="DUF2082_NA-bd_Znr"/>
</dbReference>
<dbReference type="RefSeq" id="WP_115878612.1">
    <property type="nucleotide sequence ID" value="NZ_QTTQ01000009.1"/>
</dbReference>
<sequence>MSNKPLNYKCPKCDNKTYEVGQMRATGGTLSKIFDIQTEKFSSVTCERCKYTEFYKAPTSSLSNIFDFFTS</sequence>
<dbReference type="Pfam" id="PF09855">
    <property type="entry name" value="Zn_ribbon_13"/>
    <property type="match status" value="1"/>
</dbReference>
<organism evidence="1 2">
    <name type="scientific">Lutibacter oceani</name>
    <dbReference type="NCBI Taxonomy" id="1853311"/>
    <lineage>
        <taxon>Bacteria</taxon>
        <taxon>Pseudomonadati</taxon>
        <taxon>Bacteroidota</taxon>
        <taxon>Flavobacteriia</taxon>
        <taxon>Flavobacteriales</taxon>
        <taxon>Flavobacteriaceae</taxon>
        <taxon>Lutibacter</taxon>
    </lineage>
</organism>
<evidence type="ECO:0000313" key="2">
    <source>
        <dbReference type="Proteomes" id="UP000256429"/>
    </source>
</evidence>
<name>A0A3D9RW40_9FLAO</name>
<dbReference type="Proteomes" id="UP000256429">
    <property type="component" value="Unassembled WGS sequence"/>
</dbReference>
<evidence type="ECO:0008006" key="3">
    <source>
        <dbReference type="Google" id="ProtNLM"/>
    </source>
</evidence>
<comment type="caution">
    <text evidence="1">The sequence shown here is derived from an EMBL/GenBank/DDBJ whole genome shotgun (WGS) entry which is preliminary data.</text>
</comment>
<dbReference type="OrthoDB" id="6293663at2"/>
<protein>
    <recommendedName>
        <fullName evidence="3">GTP-binding protein</fullName>
    </recommendedName>
</protein>